<reference evidence="1" key="1">
    <citation type="journal article" date="2014" name="Front. Microbiol.">
        <title>High frequency of phylogenetically diverse reductive dehalogenase-homologous genes in deep subseafloor sedimentary metagenomes.</title>
        <authorList>
            <person name="Kawai M."/>
            <person name="Futagami T."/>
            <person name="Toyoda A."/>
            <person name="Takaki Y."/>
            <person name="Nishi S."/>
            <person name="Hori S."/>
            <person name="Arai W."/>
            <person name="Tsubouchi T."/>
            <person name="Morono Y."/>
            <person name="Uchiyama I."/>
            <person name="Ito T."/>
            <person name="Fujiyama A."/>
            <person name="Inagaki F."/>
            <person name="Takami H."/>
        </authorList>
    </citation>
    <scope>NUCLEOTIDE SEQUENCE</scope>
    <source>
        <strain evidence="1">Expedition CK06-06</strain>
    </source>
</reference>
<proteinExistence type="predicted"/>
<sequence length="71" mass="8366">MSISSRIHDTIEDWIVEWRDRLRGWMASWLMRGITDFAEGLEPSMLDISQETLTKLKELPDLPPEYANMIE</sequence>
<dbReference type="EMBL" id="BARU01006321">
    <property type="protein sequence ID" value="GAH46769.1"/>
    <property type="molecule type" value="Genomic_DNA"/>
</dbReference>
<accession>X1GYR8</accession>
<comment type="caution">
    <text evidence="1">The sequence shown here is derived from an EMBL/GenBank/DDBJ whole genome shotgun (WGS) entry which is preliminary data.</text>
</comment>
<evidence type="ECO:0000313" key="1">
    <source>
        <dbReference type="EMBL" id="GAH46769.1"/>
    </source>
</evidence>
<protein>
    <submittedName>
        <fullName evidence="1">Uncharacterized protein</fullName>
    </submittedName>
</protein>
<feature type="non-terminal residue" evidence="1">
    <location>
        <position position="71"/>
    </location>
</feature>
<name>X1GYR8_9ZZZZ</name>
<organism evidence="1">
    <name type="scientific">marine sediment metagenome</name>
    <dbReference type="NCBI Taxonomy" id="412755"/>
    <lineage>
        <taxon>unclassified sequences</taxon>
        <taxon>metagenomes</taxon>
        <taxon>ecological metagenomes</taxon>
    </lineage>
</organism>
<dbReference type="AlphaFoldDB" id="X1GYR8"/>
<gene>
    <name evidence="1" type="ORF">S03H2_12424</name>
</gene>